<dbReference type="Gene3D" id="6.10.250.1680">
    <property type="match status" value="1"/>
</dbReference>
<dbReference type="PANTHER" id="PTHR41913:SF1">
    <property type="entry name" value="DUF1684 DOMAIN-CONTAINING PROTEIN"/>
    <property type="match status" value="1"/>
</dbReference>
<sequence>MSDTNREESDTKAGPGTDADADADIDIDQWRDELEAKRAEKDEFFDEHPQSPIPPEEREDFEGLDYFDPDPDYRVTATVEAHDDPEVVLMDTTAGREMRYLRAATLTFDLDRADADLEDATAELAAYQLESPNEEAYFVPFRDKTTGQQTYDGGRYMELAADRDLETGDELVVDFNLAYSPFCAFSETFDCPLPPEENWLDVAIPAGERHK</sequence>
<evidence type="ECO:0000313" key="3">
    <source>
        <dbReference type="Proteomes" id="UP000011591"/>
    </source>
</evidence>
<keyword evidence="3" id="KW-1185">Reference proteome</keyword>
<organism evidence="2 3">
    <name type="scientific">Natrialba aegyptia DSM 13077</name>
    <dbReference type="NCBI Taxonomy" id="1227491"/>
    <lineage>
        <taxon>Archaea</taxon>
        <taxon>Methanobacteriati</taxon>
        <taxon>Methanobacteriota</taxon>
        <taxon>Stenosarchaea group</taxon>
        <taxon>Halobacteria</taxon>
        <taxon>Halobacteriales</taxon>
        <taxon>Natrialbaceae</taxon>
        <taxon>Natrialba</taxon>
    </lineage>
</organism>
<dbReference type="PATRIC" id="fig|1227491.4.peg.1810"/>
<evidence type="ECO:0008006" key="4">
    <source>
        <dbReference type="Google" id="ProtNLM"/>
    </source>
</evidence>
<name>M0B813_9EURY</name>
<dbReference type="EMBL" id="AOIP01000017">
    <property type="protein sequence ID" value="ELZ06647.1"/>
    <property type="molecule type" value="Genomic_DNA"/>
</dbReference>
<dbReference type="AlphaFoldDB" id="M0B813"/>
<protein>
    <recommendedName>
        <fullName evidence="4">DUF1684 domain-containing protein</fullName>
    </recommendedName>
</protein>
<dbReference type="OrthoDB" id="334216at2157"/>
<dbReference type="InterPro" id="IPR012467">
    <property type="entry name" value="DUF1684"/>
</dbReference>
<dbReference type="Pfam" id="PF07920">
    <property type="entry name" value="DUF1684"/>
    <property type="match status" value="1"/>
</dbReference>
<dbReference type="RefSeq" id="WP_006665226.1">
    <property type="nucleotide sequence ID" value="NZ_AOIP01000017.1"/>
</dbReference>
<dbReference type="Proteomes" id="UP000011591">
    <property type="component" value="Unassembled WGS sequence"/>
</dbReference>
<feature type="compositionally biased region" description="Basic and acidic residues" evidence="1">
    <location>
        <begin position="1"/>
        <end position="11"/>
    </location>
</feature>
<evidence type="ECO:0000313" key="2">
    <source>
        <dbReference type="EMBL" id="ELZ06647.1"/>
    </source>
</evidence>
<dbReference type="PANTHER" id="PTHR41913">
    <property type="entry name" value="DUF1684 DOMAIN-CONTAINING PROTEIN"/>
    <property type="match status" value="1"/>
</dbReference>
<evidence type="ECO:0000256" key="1">
    <source>
        <dbReference type="SAM" id="MobiDB-lite"/>
    </source>
</evidence>
<feature type="region of interest" description="Disordered" evidence="1">
    <location>
        <begin position="1"/>
        <end position="62"/>
    </location>
</feature>
<gene>
    <name evidence="2" type="ORF">C480_08753</name>
</gene>
<reference evidence="2 3" key="1">
    <citation type="journal article" date="2014" name="PLoS Genet.">
        <title>Phylogenetically driven sequencing of extremely halophilic archaea reveals strategies for static and dynamic osmo-response.</title>
        <authorList>
            <person name="Becker E.A."/>
            <person name="Seitzer P.M."/>
            <person name="Tritt A."/>
            <person name="Larsen D."/>
            <person name="Krusor M."/>
            <person name="Yao A.I."/>
            <person name="Wu D."/>
            <person name="Madern D."/>
            <person name="Eisen J.A."/>
            <person name="Darling A.E."/>
            <person name="Facciotti M.T."/>
        </authorList>
    </citation>
    <scope>NUCLEOTIDE SEQUENCE [LARGE SCALE GENOMIC DNA]</scope>
    <source>
        <strain evidence="2 3">DSM 13077</strain>
    </source>
</reference>
<comment type="caution">
    <text evidence="2">The sequence shown here is derived from an EMBL/GenBank/DDBJ whole genome shotgun (WGS) entry which is preliminary data.</text>
</comment>
<accession>M0B813</accession>
<feature type="compositionally biased region" description="Basic and acidic residues" evidence="1">
    <location>
        <begin position="28"/>
        <end position="49"/>
    </location>
</feature>
<proteinExistence type="predicted"/>